<evidence type="ECO:0000256" key="11">
    <source>
        <dbReference type="SAM" id="SignalP"/>
    </source>
</evidence>
<dbReference type="GO" id="GO:0005509">
    <property type="term" value="F:calcium ion binding"/>
    <property type="evidence" value="ECO:0007669"/>
    <property type="project" value="UniProtKB-UniRule"/>
</dbReference>
<evidence type="ECO:0000256" key="4">
    <source>
        <dbReference type="ARBA" id="ARBA00022837"/>
    </source>
</evidence>
<name>W6UD97_ECHGR</name>
<feature type="domain" description="Cadherin" evidence="12">
    <location>
        <begin position="170"/>
        <end position="313"/>
    </location>
</feature>
<feature type="domain" description="Cadherin" evidence="12">
    <location>
        <begin position="691"/>
        <end position="840"/>
    </location>
</feature>
<dbReference type="SUPFAM" id="SSF49313">
    <property type="entry name" value="Cadherin-like"/>
    <property type="match status" value="6"/>
</dbReference>
<evidence type="ECO:0000256" key="7">
    <source>
        <dbReference type="ARBA" id="ARBA00023180"/>
    </source>
</evidence>
<evidence type="ECO:0000259" key="12">
    <source>
        <dbReference type="PROSITE" id="PS50268"/>
    </source>
</evidence>
<dbReference type="GO" id="GO:0005886">
    <property type="term" value="C:plasma membrane"/>
    <property type="evidence" value="ECO:0007669"/>
    <property type="project" value="InterPro"/>
</dbReference>
<proteinExistence type="predicted"/>
<evidence type="ECO:0000313" key="14">
    <source>
        <dbReference type="Proteomes" id="UP000019149"/>
    </source>
</evidence>
<keyword evidence="11" id="KW-0732">Signal</keyword>
<evidence type="ECO:0000256" key="9">
    <source>
        <dbReference type="SAM" id="MobiDB-lite"/>
    </source>
</evidence>
<keyword evidence="14" id="KW-1185">Reference proteome</keyword>
<feature type="transmembrane region" description="Helical" evidence="10">
    <location>
        <begin position="1071"/>
        <end position="1093"/>
    </location>
</feature>
<comment type="caution">
    <text evidence="13">The sequence shown here is derived from an EMBL/GenBank/DDBJ whole genome shotgun (WGS) entry which is preliminary data.</text>
</comment>
<sequence>MDCLVAWILLSLLHHLNLATELTFRLEEEVSSGKVVATNSDLASLLLNPDALPVIINRKSPGASSFSFVKRAQSGLELVVSGRVDREAICPTKGVVSGGLQHDTSTRPIFHIEDPGRILPFRSTFHDYDAISSNSPPSDCIVSLRVASSDKIFNIKIEIMDVNDNAPSWNSSTLHLSLRDGDPVGTVLYLPLAEDEDVGLNGEITYSLQAVDDDLNGGLSGGHRQSGSQLGWFELIKHSESPAAQRIPGVLLPHQASDQKLALRTKTLIDREQLQEIIRLNLVARDAGTPTPQQSSLKLVINVTDVNDNAPMFERPVYKVDILSEDAPVGRTLLQLHAKDMDSGPNAELTYRFESNGQPMLEVIRHFFEITPSGQLKILRRLNVDKIDGEQNLPSSTLIAFGVEAVDGASPPYALTGRTTIQLQISDTNDEAPRIQVYPVHPPKERPAGSANTVETTAQESGSSEQLLALVEVIDPDMDGLDTVECHLKGSVPDYFQLTSTPSTSGKGEYSLMTNARLDRETTPRLEVSIVCRDSAGHVSKQDVGINPIDVNDNAPKFDKPFYEFFIEENDGEAEVDDAIFPLNDKRPVRGQDGESGVHAWDVDAGENSRISYHLEPDPRDQSSVSYFSIDQNTGALFAVVPLDREAKSWHKFIAVASDHGDPTLSTNVEVLVHVENLNDNVPQFINQLVPEAGYSFSLDENESPGRFVGQITAVDADDEETMDGNEAFSWPHLGNFRALGSRSGQASTNRLIYTLGSEPDAAVFRIDKYSGNITTRERLDREKQSTYTFRVFVSDGFLPEASVEASLNQRWTPPKSRVHTVATSVVVNLRDQNDNRPTFLQPNATSHLILLDPTATPGRSLMQIIATDPDEGENGKVTYSIVDGNAGGIFFVAPVEGLLYLNGQIPRRTIEKAIYASASAAATASTTNSGMKKDESRGGWHSDVAGAGLIKEDSSEVPAHPTYVLKLEACDAGTPKQCSYFPNLQIQEVLLAFHLSIFFLNSEEDQEILTRSCHEAKLRVASEHSGGANGGASGGAGLPPVGYADHLDVFGGSDKDRRLGWGRNSLVEQVIIGLTVFFAVVVLVALLIVFLMRGGGGSAGAFASCSICISRKGNKTTEKIKQAPIGGQLGESEIPRSVPCRSEEYLSSASSGRLEGHFVDPHQGARILPAIPFSPVPQAMIDCSPYRDGYQLGNEILYPHSQSIQQSTSYGILGPTSLINSRPVVGPIQQQAHCGQDDYQCLDPAASRGKIIPTTSCEAYYQTNHPAGVWDLRYQSSVTTSWPRNQNTHPGLSHYAAGTTTTAATEGEGGDCGSGSLELMKNPFPDDDVERNEGLPTPPLALLTTTTSNTSAASRSRTLIFPKATFV</sequence>
<evidence type="ECO:0000256" key="1">
    <source>
        <dbReference type="ARBA" id="ARBA00004167"/>
    </source>
</evidence>
<dbReference type="PRINTS" id="PR00205">
    <property type="entry name" value="CADHERIN"/>
</dbReference>
<dbReference type="Pfam" id="PF00028">
    <property type="entry name" value="Cadherin"/>
    <property type="match status" value="4"/>
</dbReference>
<keyword evidence="7" id="KW-0325">Glycoprotein</keyword>
<evidence type="ECO:0000313" key="13">
    <source>
        <dbReference type="EMBL" id="EUB58963.1"/>
    </source>
</evidence>
<dbReference type="CTD" id="36341897"/>
<feature type="chain" id="PRO_5004884981" evidence="11">
    <location>
        <begin position="20"/>
        <end position="1368"/>
    </location>
</feature>
<dbReference type="KEGG" id="egl:EGR_06182"/>
<dbReference type="FunFam" id="2.60.40.60:FF:000092">
    <property type="entry name" value="Protocadherin 8"/>
    <property type="match status" value="1"/>
</dbReference>
<comment type="subcellular location">
    <subcellularLocation>
        <location evidence="1">Membrane</location>
        <topology evidence="1">Single-pass membrane protein</topology>
    </subcellularLocation>
</comment>
<dbReference type="PANTHER" id="PTHR24028:SF146">
    <property type="entry name" value="CADHERIN 96CB, ISOFORM D-RELATED"/>
    <property type="match status" value="1"/>
</dbReference>
<feature type="signal peptide" evidence="11">
    <location>
        <begin position="1"/>
        <end position="19"/>
    </location>
</feature>
<dbReference type="OMA" id="NDEAPRI"/>
<dbReference type="STRING" id="6210.W6UD97"/>
<protein>
    <submittedName>
        <fullName evidence="13">Protocadherin-1</fullName>
    </submittedName>
</protein>
<feature type="compositionally biased region" description="Polar residues" evidence="9">
    <location>
        <begin position="450"/>
        <end position="463"/>
    </location>
</feature>
<keyword evidence="2 10" id="KW-0812">Transmembrane</keyword>
<dbReference type="Proteomes" id="UP000019149">
    <property type="component" value="Unassembled WGS sequence"/>
</dbReference>
<dbReference type="PROSITE" id="PS00232">
    <property type="entry name" value="CADHERIN_1"/>
    <property type="match status" value="3"/>
</dbReference>
<dbReference type="PANTHER" id="PTHR24028">
    <property type="entry name" value="CADHERIN-87A"/>
    <property type="match status" value="1"/>
</dbReference>
<keyword evidence="3" id="KW-0677">Repeat</keyword>
<feature type="domain" description="Cadherin" evidence="12">
    <location>
        <begin position="450"/>
        <end position="558"/>
    </location>
</feature>
<dbReference type="InterPro" id="IPR015919">
    <property type="entry name" value="Cadherin-like_sf"/>
</dbReference>
<dbReference type="PROSITE" id="PS50268">
    <property type="entry name" value="CADHERIN_2"/>
    <property type="match status" value="6"/>
</dbReference>
<keyword evidence="5 10" id="KW-1133">Transmembrane helix</keyword>
<evidence type="ECO:0000256" key="10">
    <source>
        <dbReference type="SAM" id="Phobius"/>
    </source>
</evidence>
<evidence type="ECO:0000256" key="6">
    <source>
        <dbReference type="ARBA" id="ARBA00023136"/>
    </source>
</evidence>
<accession>W6UD97</accession>
<dbReference type="CDD" id="cd11304">
    <property type="entry name" value="Cadherin_repeat"/>
    <property type="match status" value="6"/>
</dbReference>
<dbReference type="OrthoDB" id="6252479at2759"/>
<feature type="domain" description="Cadherin" evidence="12">
    <location>
        <begin position="844"/>
        <end position="916"/>
    </location>
</feature>
<dbReference type="InterPro" id="IPR020894">
    <property type="entry name" value="Cadherin_CS"/>
</dbReference>
<dbReference type="GO" id="GO:0007156">
    <property type="term" value="P:homophilic cell adhesion via plasma membrane adhesion molecules"/>
    <property type="evidence" value="ECO:0007669"/>
    <property type="project" value="InterPro"/>
</dbReference>
<dbReference type="EMBL" id="APAU02000052">
    <property type="protein sequence ID" value="EUB58963.1"/>
    <property type="molecule type" value="Genomic_DNA"/>
</dbReference>
<dbReference type="InterPro" id="IPR002126">
    <property type="entry name" value="Cadherin-like_dom"/>
</dbReference>
<dbReference type="GeneID" id="36341897"/>
<dbReference type="InterPro" id="IPR050174">
    <property type="entry name" value="Protocadherin/Cadherin-CA"/>
</dbReference>
<reference evidence="13 14" key="1">
    <citation type="journal article" date="2013" name="Nat. Genet.">
        <title>The genome of the hydatid tapeworm Echinococcus granulosus.</title>
        <authorList>
            <person name="Zheng H."/>
            <person name="Zhang W."/>
            <person name="Zhang L."/>
            <person name="Zhang Z."/>
            <person name="Li J."/>
            <person name="Lu G."/>
            <person name="Zhu Y."/>
            <person name="Wang Y."/>
            <person name="Huang Y."/>
            <person name="Liu J."/>
            <person name="Kang H."/>
            <person name="Chen J."/>
            <person name="Wang L."/>
            <person name="Chen A."/>
            <person name="Yu S."/>
            <person name="Gao Z."/>
            <person name="Jin L."/>
            <person name="Gu W."/>
            <person name="Wang Z."/>
            <person name="Zhao L."/>
            <person name="Shi B."/>
            <person name="Wen H."/>
            <person name="Lin R."/>
            <person name="Jones M.K."/>
            <person name="Brejova B."/>
            <person name="Vinar T."/>
            <person name="Zhao G."/>
            <person name="McManus D.P."/>
            <person name="Chen Z."/>
            <person name="Zhou Y."/>
            <person name="Wang S."/>
        </authorList>
    </citation>
    <scope>NUCLEOTIDE SEQUENCE [LARGE SCALE GENOMIC DNA]</scope>
</reference>
<evidence type="ECO:0000256" key="8">
    <source>
        <dbReference type="PROSITE-ProRule" id="PRU00043"/>
    </source>
</evidence>
<keyword evidence="4 8" id="KW-0106">Calcium</keyword>
<keyword evidence="6 10" id="KW-0472">Membrane</keyword>
<evidence type="ECO:0000256" key="3">
    <source>
        <dbReference type="ARBA" id="ARBA00022737"/>
    </source>
</evidence>
<feature type="domain" description="Cadherin" evidence="12">
    <location>
        <begin position="323"/>
        <end position="435"/>
    </location>
</feature>
<dbReference type="RefSeq" id="XP_024350159.1">
    <property type="nucleotide sequence ID" value="XM_024495431.1"/>
</dbReference>
<organism evidence="13 14">
    <name type="scientific">Echinococcus granulosus</name>
    <name type="common">Hydatid tapeworm</name>
    <dbReference type="NCBI Taxonomy" id="6210"/>
    <lineage>
        <taxon>Eukaryota</taxon>
        <taxon>Metazoa</taxon>
        <taxon>Spiralia</taxon>
        <taxon>Lophotrochozoa</taxon>
        <taxon>Platyhelminthes</taxon>
        <taxon>Cestoda</taxon>
        <taxon>Eucestoda</taxon>
        <taxon>Cyclophyllidea</taxon>
        <taxon>Taeniidae</taxon>
        <taxon>Echinococcus</taxon>
        <taxon>Echinococcus granulosus group</taxon>
    </lineage>
</organism>
<feature type="region of interest" description="Disordered" evidence="9">
    <location>
        <begin position="439"/>
        <end position="463"/>
    </location>
</feature>
<gene>
    <name evidence="13" type="ORF">EGR_06182</name>
</gene>
<dbReference type="SMART" id="SM00112">
    <property type="entry name" value="CA"/>
    <property type="match status" value="5"/>
</dbReference>
<evidence type="ECO:0000256" key="2">
    <source>
        <dbReference type="ARBA" id="ARBA00022692"/>
    </source>
</evidence>
<feature type="domain" description="Cadherin" evidence="12">
    <location>
        <begin position="598"/>
        <end position="685"/>
    </location>
</feature>
<evidence type="ECO:0000256" key="5">
    <source>
        <dbReference type="ARBA" id="ARBA00022989"/>
    </source>
</evidence>
<dbReference type="Gene3D" id="2.60.40.60">
    <property type="entry name" value="Cadherins"/>
    <property type="match status" value="7"/>
</dbReference>